<keyword evidence="4" id="KW-1185">Reference proteome</keyword>
<protein>
    <submittedName>
        <fullName evidence="2">Uncharacterized protein</fullName>
    </submittedName>
</protein>
<dbReference type="EMBL" id="JBEHCU010007509">
    <property type="protein sequence ID" value="KAL1394639.1"/>
    <property type="molecule type" value="Genomic_DNA"/>
</dbReference>
<dbReference type="AlphaFoldDB" id="A0ABD1D193"/>
<evidence type="ECO:0000313" key="1">
    <source>
        <dbReference type="EMBL" id="KAL1384675.1"/>
    </source>
</evidence>
<name>A0ABD1D193_CULPP</name>
<sequence length="107" mass="12054">MCMSTKEAHGIAGCERVFPVPAERVQRVALLDLARGWKALDLLHSRPRNRTLSTTPSPRKVIQKFEHYGTYGCTKALVSTSAADDFPDSKVFLSYYLMHWNAKPTVD</sequence>
<gene>
    <name evidence="3" type="ORF">pipiens_011804</name>
    <name evidence="2" type="ORF">pipiens_012827</name>
    <name evidence="1" type="ORF">pipiens_012979</name>
</gene>
<dbReference type="EMBL" id="JBEHCU010008209">
    <property type="protein sequence ID" value="KAL1386758.1"/>
    <property type="molecule type" value="Genomic_DNA"/>
</dbReference>
<comment type="caution">
    <text evidence="2">The sequence shown here is derived from an EMBL/GenBank/DDBJ whole genome shotgun (WGS) entry which is preliminary data.</text>
</comment>
<reference evidence="2 4" key="1">
    <citation type="submission" date="2024-05" db="EMBL/GenBank/DDBJ databases">
        <title>Culex pipiens pipiens assembly and annotation.</title>
        <authorList>
            <person name="Alout H."/>
            <person name="Durand T."/>
        </authorList>
    </citation>
    <scope>NUCLEOTIDE SEQUENCE [LARGE SCALE GENOMIC DNA]</scope>
    <source>
        <strain evidence="2">HA-2024</strain>
        <tissue evidence="2">Whole body</tissue>
    </source>
</reference>
<accession>A0ABD1D193</accession>
<evidence type="ECO:0000313" key="2">
    <source>
        <dbReference type="EMBL" id="KAL1386758.1"/>
    </source>
</evidence>
<dbReference type="Proteomes" id="UP001562425">
    <property type="component" value="Unassembled WGS sequence"/>
</dbReference>
<evidence type="ECO:0000313" key="4">
    <source>
        <dbReference type="Proteomes" id="UP001562425"/>
    </source>
</evidence>
<dbReference type="EMBL" id="JBEHCU010008319">
    <property type="protein sequence ID" value="KAL1384675.1"/>
    <property type="molecule type" value="Genomic_DNA"/>
</dbReference>
<evidence type="ECO:0000313" key="3">
    <source>
        <dbReference type="EMBL" id="KAL1394639.1"/>
    </source>
</evidence>
<organism evidence="2 4">
    <name type="scientific">Culex pipiens pipiens</name>
    <name type="common">Northern house mosquito</name>
    <dbReference type="NCBI Taxonomy" id="38569"/>
    <lineage>
        <taxon>Eukaryota</taxon>
        <taxon>Metazoa</taxon>
        <taxon>Ecdysozoa</taxon>
        <taxon>Arthropoda</taxon>
        <taxon>Hexapoda</taxon>
        <taxon>Insecta</taxon>
        <taxon>Pterygota</taxon>
        <taxon>Neoptera</taxon>
        <taxon>Endopterygota</taxon>
        <taxon>Diptera</taxon>
        <taxon>Nematocera</taxon>
        <taxon>Culicoidea</taxon>
        <taxon>Culicidae</taxon>
        <taxon>Culicinae</taxon>
        <taxon>Culicini</taxon>
        <taxon>Culex</taxon>
        <taxon>Culex</taxon>
    </lineage>
</organism>
<proteinExistence type="predicted"/>